<evidence type="ECO:0000313" key="3">
    <source>
        <dbReference type="Proteomes" id="UP000198418"/>
    </source>
</evidence>
<dbReference type="AlphaFoldDB" id="A0A212RGT4"/>
<dbReference type="CDD" id="cd02199">
    <property type="entry name" value="YjgF_YER057c_UK114_like_1"/>
    <property type="match status" value="1"/>
</dbReference>
<dbReference type="PANTHER" id="PTHR43760">
    <property type="entry name" value="ENDORIBONUCLEASE-RELATED"/>
    <property type="match status" value="1"/>
</dbReference>
<reference evidence="3" key="1">
    <citation type="submission" date="2017-06" db="EMBL/GenBank/DDBJ databases">
        <authorList>
            <person name="Varghese N."/>
            <person name="Submissions S."/>
        </authorList>
    </citation>
    <scope>NUCLEOTIDE SEQUENCE [LARGE SCALE GENOMIC DNA]</scope>
    <source>
        <strain evidence="3">DSM 137</strain>
    </source>
</reference>
<dbReference type="Pfam" id="PF14588">
    <property type="entry name" value="YjgF_endoribonc"/>
    <property type="match status" value="1"/>
</dbReference>
<dbReference type="SUPFAM" id="SSF55298">
    <property type="entry name" value="YjgF-like"/>
    <property type="match status" value="1"/>
</dbReference>
<feature type="domain" description="Endoribonuclease L-PSP/chorismate mutase-like" evidence="1">
    <location>
        <begin position="9"/>
        <end position="150"/>
    </location>
</feature>
<name>A0A212RGT4_RHOAC</name>
<dbReference type="Gene3D" id="3.30.1330.40">
    <property type="entry name" value="RutC-like"/>
    <property type="match status" value="1"/>
</dbReference>
<keyword evidence="3" id="KW-1185">Reference proteome</keyword>
<dbReference type="OrthoDB" id="9806350at2"/>
<dbReference type="RefSeq" id="WP_088520783.1">
    <property type="nucleotide sequence ID" value="NZ_FYDG01000004.1"/>
</dbReference>
<dbReference type="InterPro" id="IPR035959">
    <property type="entry name" value="RutC-like_sf"/>
</dbReference>
<dbReference type="InterPro" id="IPR013813">
    <property type="entry name" value="Endoribo_LPSP/chorism_mut-like"/>
</dbReference>
<dbReference type="PANTHER" id="PTHR43760:SF1">
    <property type="entry name" value="ENDORIBONUCLEASE L-PSP_CHORISMATE MUTASE-LIKE DOMAIN-CONTAINING PROTEIN"/>
    <property type="match status" value="1"/>
</dbReference>
<protein>
    <submittedName>
        <fullName evidence="2">Enamine deaminase RidA, house cleaning of reactive enamine intermediates, YjgF/YER057c/UK114 family</fullName>
    </submittedName>
</protein>
<evidence type="ECO:0000259" key="1">
    <source>
        <dbReference type="Pfam" id="PF14588"/>
    </source>
</evidence>
<dbReference type="EMBL" id="FYDG01000004">
    <property type="protein sequence ID" value="SNB71550.1"/>
    <property type="molecule type" value="Genomic_DNA"/>
</dbReference>
<evidence type="ECO:0000313" key="2">
    <source>
        <dbReference type="EMBL" id="SNB71550.1"/>
    </source>
</evidence>
<accession>A0A212RGT4</accession>
<organism evidence="2 3">
    <name type="scientific">Rhodoblastus acidophilus</name>
    <name type="common">Rhodopseudomonas acidophila</name>
    <dbReference type="NCBI Taxonomy" id="1074"/>
    <lineage>
        <taxon>Bacteria</taxon>
        <taxon>Pseudomonadati</taxon>
        <taxon>Pseudomonadota</taxon>
        <taxon>Alphaproteobacteria</taxon>
        <taxon>Hyphomicrobiales</taxon>
        <taxon>Rhodoblastaceae</taxon>
        <taxon>Rhodoblastus</taxon>
    </lineage>
</organism>
<sequence>MGQIASEVERRLANLGFVLPTPAAPVANYVPAVRSGAMLFVSGQLPFGADGSLNEGHVGRVGAEVEESVAKQAAALCAVNVLAQVRAQIGDLDRIAACVRLGGFIRGAEDYTRLALVMNGASDLIGAALGEKGAHARSTVGVAQLPLGACVEVEAIFEILP</sequence>
<dbReference type="Proteomes" id="UP000198418">
    <property type="component" value="Unassembled WGS sequence"/>
</dbReference>
<gene>
    <name evidence="2" type="ORF">SAMN06265338_104168</name>
</gene>
<proteinExistence type="predicted"/>